<accession>A0ACC0TZ28</accession>
<proteinExistence type="predicted"/>
<reference evidence="1" key="1">
    <citation type="submission" date="2021-03" db="EMBL/GenBank/DDBJ databases">
        <title>Evolutionary priming and transition to the ectomycorrhizal habit in an iconic lineage of mushroom-forming fungi: is preadaptation a requirement?</title>
        <authorList>
            <consortium name="DOE Joint Genome Institute"/>
            <person name="Looney B.P."/>
            <person name="Miyauchi S."/>
            <person name="Morin E."/>
            <person name="Drula E."/>
            <person name="Courty P.E."/>
            <person name="Chicoki N."/>
            <person name="Fauchery L."/>
            <person name="Kohler A."/>
            <person name="Kuo A."/>
            <person name="LaButti K."/>
            <person name="Pangilinan J."/>
            <person name="Lipzen A."/>
            <person name="Riley R."/>
            <person name="Andreopoulos W."/>
            <person name="He G."/>
            <person name="Johnson J."/>
            <person name="Barry K.W."/>
            <person name="Grigoriev I.V."/>
            <person name="Nagy L."/>
            <person name="Hibbett D."/>
            <person name="Henrissat B."/>
            <person name="Matheny P.B."/>
            <person name="Labbe J."/>
            <person name="Martin A.F."/>
        </authorList>
    </citation>
    <scope>NUCLEOTIDE SEQUENCE</scope>
    <source>
        <strain evidence="1">BPL698</strain>
    </source>
</reference>
<gene>
    <name evidence="1" type="ORF">F5148DRAFT_1330745</name>
</gene>
<sequence>MVNMFFYHPEEVKKQQWEEVQAKAAATGEGNAPPVAEWDIPSVPVGGGINLALATQDGAINCAAEPPGGNDWVVEPAAATGWDAAPAALDYCCFQCTWWSLNSTQIGTETPSNMWDEFLPQNSFNSYETYCP</sequence>
<comment type="caution">
    <text evidence="1">The sequence shown here is derived from an EMBL/GenBank/DDBJ whole genome shotgun (WGS) entry which is preliminary data.</text>
</comment>
<evidence type="ECO:0000313" key="1">
    <source>
        <dbReference type="EMBL" id="KAI9452742.1"/>
    </source>
</evidence>
<name>A0ACC0TZ28_9AGAM</name>
<protein>
    <submittedName>
        <fullName evidence="1">Uncharacterized protein</fullName>
    </submittedName>
</protein>
<dbReference type="EMBL" id="JAGFNK010000327">
    <property type="protein sequence ID" value="KAI9452742.1"/>
    <property type="molecule type" value="Genomic_DNA"/>
</dbReference>
<dbReference type="Proteomes" id="UP001207468">
    <property type="component" value="Unassembled WGS sequence"/>
</dbReference>
<evidence type="ECO:0000313" key="2">
    <source>
        <dbReference type="Proteomes" id="UP001207468"/>
    </source>
</evidence>
<keyword evidence="2" id="KW-1185">Reference proteome</keyword>
<organism evidence="1 2">
    <name type="scientific">Russula earlei</name>
    <dbReference type="NCBI Taxonomy" id="71964"/>
    <lineage>
        <taxon>Eukaryota</taxon>
        <taxon>Fungi</taxon>
        <taxon>Dikarya</taxon>
        <taxon>Basidiomycota</taxon>
        <taxon>Agaricomycotina</taxon>
        <taxon>Agaricomycetes</taxon>
        <taxon>Russulales</taxon>
        <taxon>Russulaceae</taxon>
        <taxon>Russula</taxon>
    </lineage>
</organism>